<sequence length="394" mass="43070">MSDVENTVTPAVSPQMQAIEHGIDKLKLVIRSESLNDGEMKCIEQSFDNVATRPTTHTLTTRGKAFQRRLAVSVGGQRVIVECKPNKSNYPWAATVEFNPNPFLRKGDAAIANLWKFLRTIFGVGARRILATASVTMMHVNVDYAFNPLDGTLVTVKGKRGGAKVLYDFDGSGVLGTLYVGVLGSDRRLTVYNKGAEILHRELGPHADAILAALASDKWDIEVSKLQQMFGGEAHWRLEVRCIPKHAVPLPEIGQFASCFKGVRFVRLPVHDARFNSAMGRLFISAARADGVSVALQALDPKERRLYASALSQQDPVEWFNEEILQGLITTVIGRLMAPVAQAGQASGPLDADVRQPVRKSKELAGTKEPRLAGTESPVLAQSKRPGRVIKRIG</sequence>
<name>A0A5E4Z4W7_9BURK</name>
<dbReference type="Proteomes" id="UP000406256">
    <property type="component" value="Unassembled WGS sequence"/>
</dbReference>
<dbReference type="RefSeq" id="WP_150671511.1">
    <property type="nucleotide sequence ID" value="NZ_CABPSB010000033.1"/>
</dbReference>
<evidence type="ECO:0000313" key="2">
    <source>
        <dbReference type="EMBL" id="VVE56139.1"/>
    </source>
</evidence>
<keyword evidence="3" id="KW-1185">Reference proteome</keyword>
<organism evidence="2 3">
    <name type="scientific">Pandoraea anhela</name>
    <dbReference type="NCBI Taxonomy" id="2508295"/>
    <lineage>
        <taxon>Bacteria</taxon>
        <taxon>Pseudomonadati</taxon>
        <taxon>Pseudomonadota</taxon>
        <taxon>Betaproteobacteria</taxon>
        <taxon>Burkholderiales</taxon>
        <taxon>Burkholderiaceae</taxon>
        <taxon>Pandoraea</taxon>
    </lineage>
</organism>
<gene>
    <name evidence="2" type="ORF">PAN31108_05068</name>
</gene>
<feature type="region of interest" description="Disordered" evidence="1">
    <location>
        <begin position="347"/>
        <end position="394"/>
    </location>
</feature>
<feature type="compositionally biased region" description="Basic residues" evidence="1">
    <location>
        <begin position="385"/>
        <end position="394"/>
    </location>
</feature>
<dbReference type="EMBL" id="CABPSB010000033">
    <property type="protein sequence ID" value="VVE56139.1"/>
    <property type="molecule type" value="Genomic_DNA"/>
</dbReference>
<proteinExistence type="predicted"/>
<evidence type="ECO:0000313" key="3">
    <source>
        <dbReference type="Proteomes" id="UP000406256"/>
    </source>
</evidence>
<accession>A0A5E4Z4W7</accession>
<protein>
    <submittedName>
        <fullName evidence="2">Uncharacterized protein</fullName>
    </submittedName>
</protein>
<dbReference type="AlphaFoldDB" id="A0A5E4Z4W7"/>
<dbReference type="OrthoDB" id="9130382at2"/>
<reference evidence="2 3" key="1">
    <citation type="submission" date="2019-08" db="EMBL/GenBank/DDBJ databases">
        <authorList>
            <person name="Peeters C."/>
        </authorList>
    </citation>
    <scope>NUCLEOTIDE SEQUENCE [LARGE SCALE GENOMIC DNA]</scope>
    <source>
        <strain evidence="2 3">LMG 31108</strain>
    </source>
</reference>
<feature type="compositionally biased region" description="Basic and acidic residues" evidence="1">
    <location>
        <begin position="352"/>
        <end position="371"/>
    </location>
</feature>
<evidence type="ECO:0000256" key="1">
    <source>
        <dbReference type="SAM" id="MobiDB-lite"/>
    </source>
</evidence>